<evidence type="ECO:0000313" key="2">
    <source>
        <dbReference type="EMBL" id="MFD1597409.1"/>
    </source>
</evidence>
<reference evidence="2 3" key="1">
    <citation type="journal article" date="2019" name="Int. J. Syst. Evol. Microbiol.">
        <title>The Global Catalogue of Microorganisms (GCM) 10K type strain sequencing project: providing services to taxonomists for standard genome sequencing and annotation.</title>
        <authorList>
            <consortium name="The Broad Institute Genomics Platform"/>
            <consortium name="The Broad Institute Genome Sequencing Center for Infectious Disease"/>
            <person name="Wu L."/>
            <person name="Ma J."/>
        </authorList>
    </citation>
    <scope>NUCLEOTIDE SEQUENCE [LARGE SCALE GENOMIC DNA]</scope>
    <source>
        <strain evidence="2 3">CGMCC 1.12121</strain>
    </source>
</reference>
<evidence type="ECO:0000313" key="3">
    <source>
        <dbReference type="Proteomes" id="UP001597085"/>
    </source>
</evidence>
<dbReference type="RefSeq" id="WP_256421708.1">
    <property type="nucleotide sequence ID" value="NZ_JANHDI010000008.1"/>
</dbReference>
<gene>
    <name evidence="2" type="ORF">ACFSBX_00275</name>
</gene>
<dbReference type="EMBL" id="JBHUDK010000002">
    <property type="protein sequence ID" value="MFD1597409.1"/>
    <property type="molecule type" value="Genomic_DNA"/>
</dbReference>
<protein>
    <submittedName>
        <fullName evidence="2">HalOD1 output domain-containing protein</fullName>
    </submittedName>
</protein>
<evidence type="ECO:0000259" key="1">
    <source>
        <dbReference type="Pfam" id="PF18545"/>
    </source>
</evidence>
<feature type="domain" description="Halobacterial output" evidence="1">
    <location>
        <begin position="9"/>
        <end position="79"/>
    </location>
</feature>
<accession>A0ABD6CJ45</accession>
<comment type="caution">
    <text evidence="2">The sequence shown here is derived from an EMBL/GenBank/DDBJ whole genome shotgun (WGS) entry which is preliminary data.</text>
</comment>
<name>A0ABD6CJ45_9EURY</name>
<proteinExistence type="predicted"/>
<organism evidence="2 3">
    <name type="scientific">Halobellus rarus</name>
    <dbReference type="NCBI Taxonomy" id="1126237"/>
    <lineage>
        <taxon>Archaea</taxon>
        <taxon>Methanobacteriati</taxon>
        <taxon>Methanobacteriota</taxon>
        <taxon>Stenosarchaea group</taxon>
        <taxon>Halobacteria</taxon>
        <taxon>Halobacteriales</taxon>
        <taxon>Haloferacaceae</taxon>
        <taxon>Halobellus</taxon>
    </lineage>
</organism>
<keyword evidence="3" id="KW-1185">Reference proteome</keyword>
<sequence length="96" mass="10410">MEYDIEVGESVSSAVIRGVSALRGSDPRTVRPLAEVLDPEALDALFDARADDAARVGGRVSFVYNHCRVTVDNGEYLTVQLLETAPRITRDCNGSL</sequence>
<dbReference type="Pfam" id="PF18545">
    <property type="entry name" value="HalOD1"/>
    <property type="match status" value="1"/>
</dbReference>
<dbReference type="Proteomes" id="UP001597085">
    <property type="component" value="Unassembled WGS sequence"/>
</dbReference>
<dbReference type="AlphaFoldDB" id="A0ABD6CJ45"/>
<dbReference type="InterPro" id="IPR040624">
    <property type="entry name" value="HalOD1"/>
</dbReference>